<accession>A0AAV9EHK1</accession>
<dbReference type="EMBL" id="JAUJYO010000007">
    <property type="protein sequence ID" value="KAK1311708.1"/>
    <property type="molecule type" value="Genomic_DNA"/>
</dbReference>
<feature type="region of interest" description="Disordered" evidence="1">
    <location>
        <begin position="1"/>
        <end position="27"/>
    </location>
</feature>
<evidence type="ECO:0000256" key="1">
    <source>
        <dbReference type="SAM" id="MobiDB-lite"/>
    </source>
</evidence>
<evidence type="ECO:0000313" key="3">
    <source>
        <dbReference type="Proteomes" id="UP001180020"/>
    </source>
</evidence>
<comment type="caution">
    <text evidence="2">The sequence shown here is derived from an EMBL/GenBank/DDBJ whole genome shotgun (WGS) entry which is preliminary data.</text>
</comment>
<sequence length="113" mass="12401">MTTPSAPPSSHPSNDPTVRTAPPSSIAQPSLIPLATRYVFGSQNRKGPMFNVAFHLLHNHGESLGPLQVLEELCNEWRTSKDTFLPNLSQIGHSDLASPHSHSHLIPRSKYSK</sequence>
<name>A0AAV9EHK1_ACOCL</name>
<evidence type="ECO:0000313" key="2">
    <source>
        <dbReference type="EMBL" id="KAK1311708.1"/>
    </source>
</evidence>
<dbReference type="AlphaFoldDB" id="A0AAV9EHK1"/>
<feature type="compositionally biased region" description="Basic residues" evidence="1">
    <location>
        <begin position="101"/>
        <end position="113"/>
    </location>
</feature>
<reference evidence="2" key="1">
    <citation type="journal article" date="2023" name="Nat. Commun.">
        <title>Diploid and tetraploid genomes of Acorus and the evolution of monocots.</title>
        <authorList>
            <person name="Ma L."/>
            <person name="Liu K.W."/>
            <person name="Li Z."/>
            <person name="Hsiao Y.Y."/>
            <person name="Qi Y."/>
            <person name="Fu T."/>
            <person name="Tang G.D."/>
            <person name="Zhang D."/>
            <person name="Sun W.H."/>
            <person name="Liu D.K."/>
            <person name="Li Y."/>
            <person name="Chen G.Z."/>
            <person name="Liu X.D."/>
            <person name="Liao X.Y."/>
            <person name="Jiang Y.T."/>
            <person name="Yu X."/>
            <person name="Hao Y."/>
            <person name="Huang J."/>
            <person name="Zhao X.W."/>
            <person name="Ke S."/>
            <person name="Chen Y.Y."/>
            <person name="Wu W.L."/>
            <person name="Hsu J.L."/>
            <person name="Lin Y.F."/>
            <person name="Huang M.D."/>
            <person name="Li C.Y."/>
            <person name="Huang L."/>
            <person name="Wang Z.W."/>
            <person name="Zhao X."/>
            <person name="Zhong W.Y."/>
            <person name="Peng D.H."/>
            <person name="Ahmad S."/>
            <person name="Lan S."/>
            <person name="Zhang J.S."/>
            <person name="Tsai W.C."/>
            <person name="Van de Peer Y."/>
            <person name="Liu Z.J."/>
        </authorList>
    </citation>
    <scope>NUCLEOTIDE SEQUENCE</scope>
    <source>
        <strain evidence="2">CP</strain>
    </source>
</reference>
<reference evidence="2" key="2">
    <citation type="submission" date="2023-06" db="EMBL/GenBank/DDBJ databases">
        <authorList>
            <person name="Ma L."/>
            <person name="Liu K.-W."/>
            <person name="Li Z."/>
            <person name="Hsiao Y.-Y."/>
            <person name="Qi Y."/>
            <person name="Fu T."/>
            <person name="Tang G."/>
            <person name="Zhang D."/>
            <person name="Sun W.-H."/>
            <person name="Liu D.-K."/>
            <person name="Li Y."/>
            <person name="Chen G.-Z."/>
            <person name="Liu X.-D."/>
            <person name="Liao X.-Y."/>
            <person name="Jiang Y.-T."/>
            <person name="Yu X."/>
            <person name="Hao Y."/>
            <person name="Huang J."/>
            <person name="Zhao X.-W."/>
            <person name="Ke S."/>
            <person name="Chen Y.-Y."/>
            <person name="Wu W.-L."/>
            <person name="Hsu J.-L."/>
            <person name="Lin Y.-F."/>
            <person name="Huang M.-D."/>
            <person name="Li C.-Y."/>
            <person name="Huang L."/>
            <person name="Wang Z.-W."/>
            <person name="Zhao X."/>
            <person name="Zhong W.-Y."/>
            <person name="Peng D.-H."/>
            <person name="Ahmad S."/>
            <person name="Lan S."/>
            <person name="Zhang J.-S."/>
            <person name="Tsai W.-C."/>
            <person name="Van De Peer Y."/>
            <person name="Liu Z.-J."/>
        </authorList>
    </citation>
    <scope>NUCLEOTIDE SEQUENCE</scope>
    <source>
        <strain evidence="2">CP</strain>
        <tissue evidence="2">Leaves</tissue>
    </source>
</reference>
<keyword evidence="3" id="KW-1185">Reference proteome</keyword>
<feature type="region of interest" description="Disordered" evidence="1">
    <location>
        <begin position="92"/>
        <end position="113"/>
    </location>
</feature>
<dbReference type="Proteomes" id="UP001180020">
    <property type="component" value="Unassembled WGS sequence"/>
</dbReference>
<gene>
    <name evidence="2" type="ORF">QJS10_CPA07g01193</name>
</gene>
<feature type="compositionally biased region" description="Pro residues" evidence="1">
    <location>
        <begin position="1"/>
        <end position="10"/>
    </location>
</feature>
<proteinExistence type="predicted"/>
<organism evidence="2 3">
    <name type="scientific">Acorus calamus</name>
    <name type="common">Sweet flag</name>
    <dbReference type="NCBI Taxonomy" id="4465"/>
    <lineage>
        <taxon>Eukaryota</taxon>
        <taxon>Viridiplantae</taxon>
        <taxon>Streptophyta</taxon>
        <taxon>Embryophyta</taxon>
        <taxon>Tracheophyta</taxon>
        <taxon>Spermatophyta</taxon>
        <taxon>Magnoliopsida</taxon>
        <taxon>Liliopsida</taxon>
        <taxon>Acoraceae</taxon>
        <taxon>Acorus</taxon>
    </lineage>
</organism>
<feature type="compositionally biased region" description="Polar residues" evidence="1">
    <location>
        <begin position="14"/>
        <end position="27"/>
    </location>
</feature>
<protein>
    <submittedName>
        <fullName evidence="2">Uncharacterized protein</fullName>
    </submittedName>
</protein>